<dbReference type="InterPro" id="IPR006015">
    <property type="entry name" value="Universal_stress_UspA"/>
</dbReference>
<dbReference type="Gene3D" id="3.40.50.620">
    <property type="entry name" value="HUPs"/>
    <property type="match status" value="2"/>
</dbReference>
<keyword evidence="4" id="KW-1185">Reference proteome</keyword>
<dbReference type="CDD" id="cd00293">
    <property type="entry name" value="USP-like"/>
    <property type="match status" value="1"/>
</dbReference>
<proteinExistence type="inferred from homology"/>
<name>A0ABW5N1X3_9FLAO</name>
<organism evidence="3 4">
    <name type="scientific">Aquimarina hainanensis</name>
    <dbReference type="NCBI Taxonomy" id="1578017"/>
    <lineage>
        <taxon>Bacteria</taxon>
        <taxon>Pseudomonadati</taxon>
        <taxon>Bacteroidota</taxon>
        <taxon>Flavobacteriia</taxon>
        <taxon>Flavobacteriales</taxon>
        <taxon>Flavobacteriaceae</taxon>
        <taxon>Aquimarina</taxon>
    </lineage>
</organism>
<evidence type="ECO:0000313" key="4">
    <source>
        <dbReference type="Proteomes" id="UP001597459"/>
    </source>
</evidence>
<dbReference type="PANTHER" id="PTHR46268:SF6">
    <property type="entry name" value="UNIVERSAL STRESS PROTEIN UP12"/>
    <property type="match status" value="1"/>
</dbReference>
<accession>A0ABW5N1X3</accession>
<dbReference type="PANTHER" id="PTHR46268">
    <property type="entry name" value="STRESS RESPONSE PROTEIN NHAX"/>
    <property type="match status" value="1"/>
</dbReference>
<gene>
    <name evidence="3" type="ORF">ACFSTE_01500</name>
</gene>
<dbReference type="PRINTS" id="PR01438">
    <property type="entry name" value="UNVRSLSTRESS"/>
</dbReference>
<reference evidence="4" key="1">
    <citation type="journal article" date="2019" name="Int. J. Syst. Evol. Microbiol.">
        <title>The Global Catalogue of Microorganisms (GCM) 10K type strain sequencing project: providing services to taxonomists for standard genome sequencing and annotation.</title>
        <authorList>
            <consortium name="The Broad Institute Genomics Platform"/>
            <consortium name="The Broad Institute Genome Sequencing Center for Infectious Disease"/>
            <person name="Wu L."/>
            <person name="Ma J."/>
        </authorList>
    </citation>
    <scope>NUCLEOTIDE SEQUENCE [LARGE SCALE GENOMIC DNA]</scope>
    <source>
        <strain evidence="4">KCTC 42423</strain>
    </source>
</reference>
<evidence type="ECO:0000313" key="3">
    <source>
        <dbReference type="EMBL" id="MFD2589487.1"/>
    </source>
</evidence>
<evidence type="ECO:0000256" key="1">
    <source>
        <dbReference type="ARBA" id="ARBA00008791"/>
    </source>
</evidence>
<sequence length="278" mass="31406">MKKILVPVDFSDFSNYALEVAAKLARKHEAEIIVLHMLGLSEAVFIKKESEGVEQAMFYMKLAEKRFETFLDQDFLEGIKVTETIHNYKAFHEINEVAKDNEADLIIMGSHGTGGIEEVFVGSNTEKVVRTSEVPVLVIKQRREDFEIKDVVFACDFKIENLKPFFNALQLFNTLGATIHLVYINLPGENFLSSSQIEKRVEEFLHEAGPGHLEYMKNIAYRNDYSVEKGVYEYSVKIDADAIAVPTHGRQGLAHFFAGSIGEDIVNHATLPVVTFKI</sequence>
<dbReference type="InterPro" id="IPR006016">
    <property type="entry name" value="UspA"/>
</dbReference>
<dbReference type="Pfam" id="PF00582">
    <property type="entry name" value="Usp"/>
    <property type="match status" value="2"/>
</dbReference>
<protein>
    <submittedName>
        <fullName evidence="3">Universal stress protein</fullName>
    </submittedName>
</protein>
<dbReference type="SUPFAM" id="SSF52402">
    <property type="entry name" value="Adenine nucleotide alpha hydrolases-like"/>
    <property type="match status" value="2"/>
</dbReference>
<comment type="caution">
    <text evidence="3">The sequence shown here is derived from an EMBL/GenBank/DDBJ whole genome shotgun (WGS) entry which is preliminary data.</text>
</comment>
<feature type="domain" description="UspA" evidence="2">
    <location>
        <begin position="1"/>
        <end position="140"/>
    </location>
</feature>
<dbReference type="EMBL" id="JBHULX010000001">
    <property type="protein sequence ID" value="MFD2589487.1"/>
    <property type="molecule type" value="Genomic_DNA"/>
</dbReference>
<comment type="similarity">
    <text evidence="1">Belongs to the universal stress protein A family.</text>
</comment>
<dbReference type="RefSeq" id="WP_378258092.1">
    <property type="nucleotide sequence ID" value="NZ_JBHSJV010000001.1"/>
</dbReference>
<feature type="domain" description="UspA" evidence="2">
    <location>
        <begin position="149"/>
        <end position="276"/>
    </location>
</feature>
<dbReference type="InterPro" id="IPR014729">
    <property type="entry name" value="Rossmann-like_a/b/a_fold"/>
</dbReference>
<dbReference type="Proteomes" id="UP001597459">
    <property type="component" value="Unassembled WGS sequence"/>
</dbReference>
<evidence type="ECO:0000259" key="2">
    <source>
        <dbReference type="Pfam" id="PF00582"/>
    </source>
</evidence>